<feature type="region of interest" description="Disordered" evidence="1">
    <location>
        <begin position="482"/>
        <end position="510"/>
    </location>
</feature>
<accession>A0AAD7EFZ3</accession>
<dbReference type="AlphaFoldDB" id="A0AAD7EFZ3"/>
<keyword evidence="3" id="KW-1185">Reference proteome</keyword>
<proteinExistence type="predicted"/>
<evidence type="ECO:0000256" key="1">
    <source>
        <dbReference type="SAM" id="MobiDB-lite"/>
    </source>
</evidence>
<protein>
    <submittedName>
        <fullName evidence="2">Uncharacterized protein</fullName>
    </submittedName>
</protein>
<dbReference type="EMBL" id="JARIHO010000059">
    <property type="protein sequence ID" value="KAJ7318244.1"/>
    <property type="molecule type" value="Genomic_DNA"/>
</dbReference>
<comment type="caution">
    <text evidence="2">The sequence shown here is derived from an EMBL/GenBank/DDBJ whole genome shotgun (WGS) entry which is preliminary data.</text>
</comment>
<name>A0AAD7EFZ3_9AGAR</name>
<reference evidence="2" key="1">
    <citation type="submission" date="2023-03" db="EMBL/GenBank/DDBJ databases">
        <title>Massive genome expansion in bonnet fungi (Mycena s.s.) driven by repeated elements and novel gene families across ecological guilds.</title>
        <authorList>
            <consortium name="Lawrence Berkeley National Laboratory"/>
            <person name="Harder C.B."/>
            <person name="Miyauchi S."/>
            <person name="Viragh M."/>
            <person name="Kuo A."/>
            <person name="Thoen E."/>
            <person name="Andreopoulos B."/>
            <person name="Lu D."/>
            <person name="Skrede I."/>
            <person name="Drula E."/>
            <person name="Henrissat B."/>
            <person name="Morin E."/>
            <person name="Kohler A."/>
            <person name="Barry K."/>
            <person name="LaButti K."/>
            <person name="Morin E."/>
            <person name="Salamov A."/>
            <person name="Lipzen A."/>
            <person name="Mereny Z."/>
            <person name="Hegedus B."/>
            <person name="Baldrian P."/>
            <person name="Stursova M."/>
            <person name="Weitz H."/>
            <person name="Taylor A."/>
            <person name="Grigoriev I.V."/>
            <person name="Nagy L.G."/>
            <person name="Martin F."/>
            <person name="Kauserud H."/>
        </authorList>
    </citation>
    <scope>NUCLEOTIDE SEQUENCE</scope>
    <source>
        <strain evidence="2">CBHHK002</strain>
    </source>
</reference>
<organism evidence="2 3">
    <name type="scientific">Mycena albidolilacea</name>
    <dbReference type="NCBI Taxonomy" id="1033008"/>
    <lineage>
        <taxon>Eukaryota</taxon>
        <taxon>Fungi</taxon>
        <taxon>Dikarya</taxon>
        <taxon>Basidiomycota</taxon>
        <taxon>Agaricomycotina</taxon>
        <taxon>Agaricomycetes</taxon>
        <taxon>Agaricomycetidae</taxon>
        <taxon>Agaricales</taxon>
        <taxon>Marasmiineae</taxon>
        <taxon>Mycenaceae</taxon>
        <taxon>Mycena</taxon>
    </lineage>
</organism>
<evidence type="ECO:0000313" key="2">
    <source>
        <dbReference type="EMBL" id="KAJ7318244.1"/>
    </source>
</evidence>
<sequence>MIDKTRNTVASYKLKVKHDEKQFASWSSQQKMFHHFSSPTLTGDYQTIIANIQSAVFALQWYMAEGKFPLDDPNVVFEFFERSGLEHEIKENKAALKTRYTKTTLQGSIEAILLLTPLTVFSTVSLGRIKFNRLGLIQLHHHFGNVKPPGLVLMEESIKKELWCNARGDISPEIALDNILDTFAKARLDLDNDRTWFTYDYSPPLSTSSPLDTVNSVHTCPPTLTGQSLSSSPTASMGPTVHVQDEAIMDANHLSADSADPLVQLPWVPNPSEGGAMLQAELNFCLEDLDSTSPLSPLSYSWNGSPDFGVIALPQYQEKSMSDENMIPRIGTTMRSPIPIPNTIDLHDIMNVDMLGTDEGLADDADVLMPMPSHGPVLSRHFSDIQLDPETGLGFSAELRSMSTAEIFGFQPGSPSESADPVLPVESSQICEGAPLAVFRSASSPLPESADPGLPGEPSSQARQSTPLALRRGIRDSRYVYRDNLAGTAGPESRRKKRKRDNGHSAFEHPESAVPDLTMIELIDLTGSDEIIRKEFKDLNAHEPSQITLRDSLGQLIWMIGADRNLKSIKLRSFQIGDTGEPKTMIYQLINSVYHSWLGADINTHLSTASLFPEYSTETSTFYVTTAAKWLSLHHQQQSVLENKQLLIKGLAKAQNLLKCDLESFEELGIAPDSILKTKARPKSCMRSTNATDLLAELGNPAGKVLVANLGSLDETGHIDPKGLENLDTGGKARMLTRGANGFPLAKFPLTRWAFASTKDATTPIEFNGSATVTIQDSGSQMYFVGANSSMDDISGLTSWHPFVLQPGAFKFEGILMEPGDVLITPPNRMIYSIYCQHSITRRLDFHALSTIPDSCAAYLHMAIFGSTFVQDIDLNEGHSMKFQEFCNTSQHDACIAFIQIFTFWVKYLTTDVKATSTVAVHLPNVETAAGLLQILGVGTLILLMEPLQGQENPGKDHLLQIRLSMLKYAKANFYIFHGWFSTRYRVELMGKSIDVFSKFLLHLSTVATFYKRKTTGDSQVLQQKLSQVLQEFLDELQSEEDLESLYFENIEEETPPTSHLKFAPWDTNSDLLITKLEKQKGPMIY</sequence>
<dbReference type="Proteomes" id="UP001218218">
    <property type="component" value="Unassembled WGS sequence"/>
</dbReference>
<feature type="region of interest" description="Disordered" evidence="1">
    <location>
        <begin position="442"/>
        <end position="469"/>
    </location>
</feature>
<gene>
    <name evidence="2" type="ORF">DFH08DRAFT_820237</name>
</gene>
<evidence type="ECO:0000313" key="3">
    <source>
        <dbReference type="Proteomes" id="UP001218218"/>
    </source>
</evidence>
<feature type="compositionally biased region" description="Polar residues" evidence="1">
    <location>
        <begin position="458"/>
        <end position="467"/>
    </location>
</feature>